<protein>
    <recommendedName>
        <fullName evidence="3">S-adenosylmethionine:diacylglycerol 3-amino-3-carboxypropyl transferase</fullName>
    </recommendedName>
</protein>
<sequence length="401" mass="46410">MVRQWVGQKCFSYVHKKNLVYNTCWEDPKLDREALQLGSDDNVLVITSAGCNALDYAIEAPEHVFAVDMNPLQNALLELKIAAIRSLTFEDFFRVFGLGFHHQWPALYHDVVRRQLQPTYQRVWDRRIGFFDGSGPRKSFYYRGTAGFFAWVISGYINRSPAIREAIEEILATKTIQQQQEVYDARNVNDLLWRKPLRWLLQRDATLAMLGVPRSQRKQIDRIYPGGIVRFIQDRIEAVFKKIPLHDNYFWRVYLTGQYTPECCPEYLKADSFQALKDGLVDRVTTHSNTVQGFLAGHRGSISRFVLLDHMDWMYDQYPDLLEAEWQSIINRASPQSRVLWRSAALQVDFVNPLTVLADGKEVQIGELLRYHPEMAADLHARDRVHTYGSFYIADLAGVAA</sequence>
<name>A0A5C6D5M8_9BACT</name>
<dbReference type="Proteomes" id="UP000319143">
    <property type="component" value="Unassembled WGS sequence"/>
</dbReference>
<dbReference type="OrthoDB" id="1522784at2"/>
<evidence type="ECO:0000313" key="1">
    <source>
        <dbReference type="EMBL" id="TWU32262.1"/>
    </source>
</evidence>
<evidence type="ECO:0008006" key="3">
    <source>
        <dbReference type="Google" id="ProtNLM"/>
    </source>
</evidence>
<dbReference type="PANTHER" id="PTHR47473:SF1">
    <property type="entry name" value="METHYLTRANSFERASE DOMAIN-CONTAINING PROTEIN"/>
    <property type="match status" value="1"/>
</dbReference>
<proteinExistence type="predicted"/>
<accession>A0A5C6D5M8</accession>
<dbReference type="Pfam" id="PF11899">
    <property type="entry name" value="DUF3419"/>
    <property type="match status" value="1"/>
</dbReference>
<dbReference type="PANTHER" id="PTHR47473">
    <property type="entry name" value="BTA1P"/>
    <property type="match status" value="1"/>
</dbReference>
<dbReference type="EMBL" id="SJPV01000013">
    <property type="protein sequence ID" value="TWU32262.1"/>
    <property type="molecule type" value="Genomic_DNA"/>
</dbReference>
<organism evidence="1 2">
    <name type="scientific">Novipirellula artificiosorum</name>
    <dbReference type="NCBI Taxonomy" id="2528016"/>
    <lineage>
        <taxon>Bacteria</taxon>
        <taxon>Pseudomonadati</taxon>
        <taxon>Planctomycetota</taxon>
        <taxon>Planctomycetia</taxon>
        <taxon>Pirellulales</taxon>
        <taxon>Pirellulaceae</taxon>
        <taxon>Novipirellula</taxon>
    </lineage>
</organism>
<comment type="caution">
    <text evidence="1">The sequence shown here is derived from an EMBL/GenBank/DDBJ whole genome shotgun (WGS) entry which is preliminary data.</text>
</comment>
<dbReference type="InterPro" id="IPR021829">
    <property type="entry name" value="DUF3419"/>
</dbReference>
<reference evidence="1 2" key="1">
    <citation type="submission" date="2019-02" db="EMBL/GenBank/DDBJ databases">
        <title>Deep-cultivation of Planctomycetes and their phenomic and genomic characterization uncovers novel biology.</title>
        <authorList>
            <person name="Wiegand S."/>
            <person name="Jogler M."/>
            <person name="Boedeker C."/>
            <person name="Pinto D."/>
            <person name="Vollmers J."/>
            <person name="Rivas-Marin E."/>
            <person name="Kohn T."/>
            <person name="Peeters S.H."/>
            <person name="Heuer A."/>
            <person name="Rast P."/>
            <person name="Oberbeckmann S."/>
            <person name="Bunk B."/>
            <person name="Jeske O."/>
            <person name="Meyerdierks A."/>
            <person name="Storesund J.E."/>
            <person name="Kallscheuer N."/>
            <person name="Luecker S."/>
            <person name="Lage O.M."/>
            <person name="Pohl T."/>
            <person name="Merkel B.J."/>
            <person name="Hornburger P."/>
            <person name="Mueller R.-W."/>
            <person name="Bruemmer F."/>
            <person name="Labrenz M."/>
            <person name="Spormann A.M."/>
            <person name="Op Den Camp H."/>
            <person name="Overmann J."/>
            <person name="Amann R."/>
            <person name="Jetten M.S.M."/>
            <person name="Mascher T."/>
            <person name="Medema M.H."/>
            <person name="Devos D.P."/>
            <person name="Kaster A.-K."/>
            <person name="Ovreas L."/>
            <person name="Rohde M."/>
            <person name="Galperin M.Y."/>
            <person name="Jogler C."/>
        </authorList>
    </citation>
    <scope>NUCLEOTIDE SEQUENCE [LARGE SCALE GENOMIC DNA]</scope>
    <source>
        <strain evidence="1 2">Poly41</strain>
    </source>
</reference>
<evidence type="ECO:0000313" key="2">
    <source>
        <dbReference type="Proteomes" id="UP000319143"/>
    </source>
</evidence>
<dbReference type="AlphaFoldDB" id="A0A5C6D5M8"/>
<keyword evidence="2" id="KW-1185">Reference proteome</keyword>
<gene>
    <name evidence="1" type="ORF">Poly41_57470</name>
</gene>
<dbReference type="RefSeq" id="WP_146530495.1">
    <property type="nucleotide sequence ID" value="NZ_SJPV01000013.1"/>
</dbReference>